<evidence type="ECO:0000256" key="7">
    <source>
        <dbReference type="ARBA" id="ARBA00022840"/>
    </source>
</evidence>
<keyword evidence="9" id="KW-0119">Carbohydrate metabolism</keyword>
<dbReference type="GO" id="GO:0033786">
    <property type="term" value="F:heptose-1-phosphate adenylyltransferase activity"/>
    <property type="evidence" value="ECO:0007669"/>
    <property type="project" value="TreeGrafter"/>
</dbReference>
<dbReference type="Gene3D" id="3.40.50.620">
    <property type="entry name" value="HUPs"/>
    <property type="match status" value="1"/>
</dbReference>
<evidence type="ECO:0000256" key="6">
    <source>
        <dbReference type="ARBA" id="ARBA00022777"/>
    </source>
</evidence>
<dbReference type="GO" id="GO:0005524">
    <property type="term" value="F:ATP binding"/>
    <property type="evidence" value="ECO:0007669"/>
    <property type="project" value="UniProtKB-KW"/>
</dbReference>
<feature type="domain" description="Carbohydrate kinase PfkB" evidence="11">
    <location>
        <begin position="15"/>
        <end position="316"/>
    </location>
</feature>
<reference evidence="13 14" key="1">
    <citation type="submission" date="2020-11" db="EMBL/GenBank/DDBJ databases">
        <title>Pedobacter endophytica, an endophytic bacteria isolated form Carex pumila.</title>
        <authorList>
            <person name="Peng Y."/>
            <person name="Jiang L."/>
            <person name="Lee J."/>
        </authorList>
    </citation>
    <scope>NUCLEOTIDE SEQUENCE [LARGE SCALE GENOMIC DNA]</scope>
    <source>
        <strain evidence="13 14">JBR3-12</strain>
    </source>
</reference>
<protein>
    <recommendedName>
        <fullName evidence="2">D-glycero-beta-D-manno-heptose 1-phosphate adenylyltransferase</fullName>
        <ecNumber evidence="2">2.7.7.70</ecNumber>
    </recommendedName>
</protein>
<accession>A0A7S9L2H8</accession>
<dbReference type="GO" id="GO:0033785">
    <property type="term" value="F:heptose 7-phosphate kinase activity"/>
    <property type="evidence" value="ECO:0007669"/>
    <property type="project" value="TreeGrafter"/>
</dbReference>
<keyword evidence="8" id="KW-0511">Multifunctional enzyme</keyword>
<dbReference type="AlphaFoldDB" id="A0A7S9L2H8"/>
<evidence type="ECO:0000256" key="10">
    <source>
        <dbReference type="ARBA" id="ARBA00047428"/>
    </source>
</evidence>
<evidence type="ECO:0000256" key="5">
    <source>
        <dbReference type="ARBA" id="ARBA00022741"/>
    </source>
</evidence>
<name>A0A7S9L2H8_9SPHI</name>
<feature type="domain" description="Cytidyltransferase-like" evidence="12">
    <location>
        <begin position="354"/>
        <end position="468"/>
    </location>
</feature>
<dbReference type="InterPro" id="IPR029056">
    <property type="entry name" value="Ribokinase-like"/>
</dbReference>
<evidence type="ECO:0000313" key="13">
    <source>
        <dbReference type="EMBL" id="QPH41279.1"/>
    </source>
</evidence>
<organism evidence="13 14">
    <name type="scientific">Pedobacter endophyticus</name>
    <dbReference type="NCBI Taxonomy" id="2789740"/>
    <lineage>
        <taxon>Bacteria</taxon>
        <taxon>Pseudomonadati</taxon>
        <taxon>Bacteroidota</taxon>
        <taxon>Sphingobacteriia</taxon>
        <taxon>Sphingobacteriales</taxon>
        <taxon>Sphingobacteriaceae</taxon>
        <taxon>Pedobacter</taxon>
    </lineage>
</organism>
<dbReference type="NCBIfam" id="TIGR02199">
    <property type="entry name" value="rfaE_dom_II"/>
    <property type="match status" value="1"/>
</dbReference>
<dbReference type="PANTHER" id="PTHR46969">
    <property type="entry name" value="BIFUNCTIONAL PROTEIN HLDE"/>
    <property type="match status" value="1"/>
</dbReference>
<dbReference type="InterPro" id="IPR014729">
    <property type="entry name" value="Rossmann-like_a/b/a_fold"/>
</dbReference>
<keyword evidence="14" id="KW-1185">Reference proteome</keyword>
<dbReference type="Pfam" id="PF00294">
    <property type="entry name" value="PfkB"/>
    <property type="match status" value="1"/>
</dbReference>
<dbReference type="InterPro" id="IPR004821">
    <property type="entry name" value="Cyt_trans-like"/>
</dbReference>
<dbReference type="Pfam" id="PF01467">
    <property type="entry name" value="CTP_transf_like"/>
    <property type="match status" value="1"/>
</dbReference>
<evidence type="ECO:0000259" key="12">
    <source>
        <dbReference type="Pfam" id="PF01467"/>
    </source>
</evidence>
<dbReference type="PANTHER" id="PTHR46969:SF1">
    <property type="entry name" value="BIFUNCTIONAL PROTEIN HLDE"/>
    <property type="match status" value="1"/>
</dbReference>
<dbReference type="SUPFAM" id="SSF53613">
    <property type="entry name" value="Ribokinase-like"/>
    <property type="match status" value="1"/>
</dbReference>
<dbReference type="GO" id="GO:0009244">
    <property type="term" value="P:lipopolysaccharide core region biosynthetic process"/>
    <property type="evidence" value="ECO:0007669"/>
    <property type="project" value="UniProtKB-UniPathway"/>
</dbReference>
<evidence type="ECO:0000259" key="11">
    <source>
        <dbReference type="Pfam" id="PF00294"/>
    </source>
</evidence>
<dbReference type="EC" id="2.7.7.70" evidence="2"/>
<proteinExistence type="predicted"/>
<dbReference type="EMBL" id="CP064939">
    <property type="protein sequence ID" value="QPH41279.1"/>
    <property type="molecule type" value="Genomic_DNA"/>
</dbReference>
<keyword evidence="4 13" id="KW-0548">Nucleotidyltransferase</keyword>
<keyword evidence="3 13" id="KW-0808">Transferase</keyword>
<evidence type="ECO:0000256" key="2">
    <source>
        <dbReference type="ARBA" id="ARBA00012519"/>
    </source>
</evidence>
<keyword evidence="6" id="KW-0418">Kinase</keyword>
<evidence type="ECO:0000256" key="9">
    <source>
        <dbReference type="ARBA" id="ARBA00023277"/>
    </source>
</evidence>
<evidence type="ECO:0000256" key="4">
    <source>
        <dbReference type="ARBA" id="ARBA00022695"/>
    </source>
</evidence>
<keyword evidence="5" id="KW-0547">Nucleotide-binding</keyword>
<dbReference type="NCBIfam" id="TIGR00125">
    <property type="entry name" value="cyt_tran_rel"/>
    <property type="match status" value="1"/>
</dbReference>
<comment type="catalytic activity">
    <reaction evidence="10">
        <text>D-glycero-beta-D-manno-heptose 1-phosphate + ATP + H(+) = ADP-D-glycero-beta-D-manno-heptose + diphosphate</text>
        <dbReference type="Rhea" id="RHEA:27465"/>
        <dbReference type="ChEBI" id="CHEBI:15378"/>
        <dbReference type="ChEBI" id="CHEBI:30616"/>
        <dbReference type="ChEBI" id="CHEBI:33019"/>
        <dbReference type="ChEBI" id="CHEBI:59967"/>
        <dbReference type="ChEBI" id="CHEBI:61593"/>
        <dbReference type="EC" id="2.7.7.70"/>
    </reaction>
</comment>
<dbReference type="Gene3D" id="3.40.1190.20">
    <property type="match status" value="1"/>
</dbReference>
<evidence type="ECO:0000256" key="1">
    <source>
        <dbReference type="ARBA" id="ARBA00004713"/>
    </source>
</evidence>
<evidence type="ECO:0000256" key="3">
    <source>
        <dbReference type="ARBA" id="ARBA00022679"/>
    </source>
</evidence>
<keyword evidence="7" id="KW-0067">ATP-binding</keyword>
<sequence>MTGKATNILKRFKSKKVLVIGELIVDVYVQGTCSRIAPEASVPVIDVQDKKYCLGGAANVAANLAALGADVSFLSACGNDDYAITAHNLLKTAGLKTDHIFKVSERTTLYKTRVSSDSQLLVRFDEGSTHAISTDIEQTMKTALEQLYREADAVFIADYGKGILVDALIAKLEELSAEQPKVMALDTKNYHRYLKLKPTIVKPNCQEASVLIGQGENPRPDLPKWSQLGETLYAKTAAQLVLLTLDAQGVCAFEKGTFKFHKAVPQVQNPKVSGAGDTFLATALMALAANADLETMVSLAIAAAHQVVQQPQTSVCALSDLANQTSEPGKCLESIQAIKALRAELEKKGRKIVFTNGCFDILHSGHVSYLRGAKAQGDVLIVGLNNDESIRRLKGPERPINSLKDRIDVLSELSCIDYIIPFGKAGDDTPISLVQQIRPHVFVKGGDYRDKYLPEERTLKKLGCEIIFLPMVADRSTTNMISKIRENAVFAAPIAVN</sequence>
<dbReference type="Proteomes" id="UP000594759">
    <property type="component" value="Chromosome"/>
</dbReference>
<dbReference type="GO" id="GO:0016773">
    <property type="term" value="F:phosphotransferase activity, alcohol group as acceptor"/>
    <property type="evidence" value="ECO:0007669"/>
    <property type="project" value="InterPro"/>
</dbReference>
<dbReference type="KEGG" id="pex:IZT61_08500"/>
<dbReference type="InterPro" id="IPR011611">
    <property type="entry name" value="PfkB_dom"/>
</dbReference>
<evidence type="ECO:0000256" key="8">
    <source>
        <dbReference type="ARBA" id="ARBA00023268"/>
    </source>
</evidence>
<dbReference type="GO" id="GO:0005829">
    <property type="term" value="C:cytosol"/>
    <property type="evidence" value="ECO:0007669"/>
    <property type="project" value="TreeGrafter"/>
</dbReference>
<dbReference type="UniPathway" id="UPA00958"/>
<gene>
    <name evidence="13" type="primary">rfaE2</name>
    <name evidence="13" type="ORF">IZT61_08500</name>
</gene>
<evidence type="ECO:0000313" key="14">
    <source>
        <dbReference type="Proteomes" id="UP000594759"/>
    </source>
</evidence>
<dbReference type="InterPro" id="IPR002173">
    <property type="entry name" value="Carboh/pur_kinase_PfkB_CS"/>
</dbReference>
<comment type="pathway">
    <text evidence="1">Bacterial outer membrane biogenesis; LPS core biosynthesis.</text>
</comment>
<dbReference type="InterPro" id="IPR011914">
    <property type="entry name" value="RfaE_dom_II"/>
</dbReference>
<dbReference type="RefSeq" id="WP_196100730.1">
    <property type="nucleotide sequence ID" value="NZ_CP064939.1"/>
</dbReference>
<dbReference type="PROSITE" id="PS00583">
    <property type="entry name" value="PFKB_KINASES_1"/>
    <property type="match status" value="1"/>
</dbReference>
<dbReference type="SUPFAM" id="SSF52374">
    <property type="entry name" value="Nucleotidylyl transferase"/>
    <property type="match status" value="1"/>
</dbReference>